<dbReference type="RefSeq" id="XP_018549293.1">
    <property type="nucleotide sequence ID" value="XM_018693777.2"/>
</dbReference>
<evidence type="ECO:0000256" key="4">
    <source>
        <dbReference type="ARBA" id="ARBA00075590"/>
    </source>
</evidence>
<dbReference type="CTD" id="55285"/>
<dbReference type="STRING" id="8187.ENSLCAP00010047728"/>
<dbReference type="PANTHER" id="PTHR16105:SF2">
    <property type="entry name" value="RNA-BINDING PROTEIN 41"/>
    <property type="match status" value="1"/>
</dbReference>
<name>A0A4W6FBZ7_LATCA</name>
<evidence type="ECO:0000256" key="6">
    <source>
        <dbReference type="SAM" id="MobiDB-lite"/>
    </source>
</evidence>
<keyword evidence="9" id="KW-1185">Reference proteome</keyword>
<sequence length="445" mass="49983">MRRVSRRSCEDGPLLEEQETEGQRQLHSLLLQQLHTDVDIDRCVAKRQCFAPAALYRPFGEQAAGVRSLSQFQALQDGEKELASLRELGLTDAEIQLWQSRDAPEAAEKSHGVCAAPGAKHQRLQAIRDKIEARAELLSRPQRFAASRPLSRREMEIERSLFQGNDRLGFLTALYHRDEDNEEGQQGASSSDPMDSLYRDVLREEAQQASLQDSERETHLRASHLSTHRTVPDQSQYSQTDNDQSKDTSEHHSEPHDENSTSSDRLESSSQTSKTDRQERTRPAAPTKIEINQPIGSLCGAAGAGSGGPLTVRGEIETITDEEILQNRESEEGIRSIPRFRNYQAGKPSKLLCVKNLSAQASVAQLVALFSRFEPENGPRVVYRLLTGRMKGQAFITLPDAETAQKALVLVHGYRLLGKPLVVEFGRERQEEEKQKEKEVQEEKK</sequence>
<dbReference type="Proteomes" id="UP000314980">
    <property type="component" value="Unassembled WGS sequence"/>
</dbReference>
<proteinExistence type="predicted"/>
<dbReference type="GeneTree" id="ENSGT00530000063786"/>
<keyword evidence="1 5" id="KW-0694">RNA-binding</keyword>
<comment type="function">
    <text evidence="2">May bind RNA.</text>
</comment>
<dbReference type="InParanoid" id="A0A4W6FBZ7"/>
<evidence type="ECO:0000256" key="2">
    <source>
        <dbReference type="ARBA" id="ARBA00056959"/>
    </source>
</evidence>
<dbReference type="Gene3D" id="3.30.70.330">
    <property type="match status" value="1"/>
</dbReference>
<dbReference type="KEGG" id="lcf:108895108"/>
<dbReference type="InterPro" id="IPR012677">
    <property type="entry name" value="Nucleotide-bd_a/b_plait_sf"/>
</dbReference>
<dbReference type="PROSITE" id="PS50102">
    <property type="entry name" value="RRM"/>
    <property type="match status" value="1"/>
</dbReference>
<organism evidence="8 9">
    <name type="scientific">Lates calcarifer</name>
    <name type="common">Barramundi</name>
    <name type="synonym">Holocentrus calcarifer</name>
    <dbReference type="NCBI Taxonomy" id="8187"/>
    <lineage>
        <taxon>Eukaryota</taxon>
        <taxon>Metazoa</taxon>
        <taxon>Chordata</taxon>
        <taxon>Craniata</taxon>
        <taxon>Vertebrata</taxon>
        <taxon>Euteleostomi</taxon>
        <taxon>Actinopterygii</taxon>
        <taxon>Neopterygii</taxon>
        <taxon>Teleostei</taxon>
        <taxon>Neoteleostei</taxon>
        <taxon>Acanthomorphata</taxon>
        <taxon>Carangaria</taxon>
        <taxon>Carangaria incertae sedis</taxon>
        <taxon>Centropomidae</taxon>
        <taxon>Lates</taxon>
    </lineage>
</organism>
<dbReference type="OrthoDB" id="277802at2759"/>
<accession>A0A4W6FBZ7</accession>
<feature type="compositionally biased region" description="Basic and acidic residues" evidence="6">
    <location>
        <begin position="243"/>
        <end position="267"/>
    </location>
</feature>
<dbReference type="GO" id="GO:0030626">
    <property type="term" value="F:U12 snRNA binding"/>
    <property type="evidence" value="ECO:0007669"/>
    <property type="project" value="TreeGrafter"/>
</dbReference>
<reference evidence="8" key="3">
    <citation type="submission" date="2025-05" db="UniProtKB">
        <authorList>
            <consortium name="Ensembl"/>
        </authorList>
    </citation>
    <scope>IDENTIFICATION</scope>
</reference>
<evidence type="ECO:0000313" key="9">
    <source>
        <dbReference type="Proteomes" id="UP000314980"/>
    </source>
</evidence>
<feature type="domain" description="RRM" evidence="7">
    <location>
        <begin position="350"/>
        <end position="428"/>
    </location>
</feature>
<evidence type="ECO:0000313" key="8">
    <source>
        <dbReference type="Ensembl" id="ENSLCAP00010047728.1"/>
    </source>
</evidence>
<reference evidence="9" key="1">
    <citation type="submission" date="2015-09" db="EMBL/GenBank/DDBJ databases">
        <authorList>
            <person name="Sai Rama Sridatta P."/>
        </authorList>
    </citation>
    <scope>NUCLEOTIDE SEQUENCE [LARGE SCALE GENOMIC DNA]</scope>
</reference>
<protein>
    <recommendedName>
        <fullName evidence="3">RNA-binding protein 41</fullName>
    </recommendedName>
    <alternativeName>
        <fullName evidence="4">RNA-binding motif protein 41</fullName>
    </alternativeName>
</protein>
<evidence type="ECO:0000259" key="7">
    <source>
        <dbReference type="PROSITE" id="PS50102"/>
    </source>
</evidence>
<evidence type="ECO:0000313" key="10">
    <source>
        <dbReference type="RefSeq" id="XP_018549293.1"/>
    </source>
</evidence>
<feature type="compositionally biased region" description="Polar residues" evidence="6">
    <location>
        <begin position="224"/>
        <end position="242"/>
    </location>
</feature>
<reference evidence="10" key="2">
    <citation type="submission" date="2025-04" db="UniProtKB">
        <authorList>
            <consortium name="RefSeq"/>
        </authorList>
    </citation>
    <scope>IDENTIFICATION</scope>
    <source>
        <tissue evidence="10">Brain</tissue>
    </source>
</reference>
<evidence type="ECO:0000256" key="3">
    <source>
        <dbReference type="ARBA" id="ARBA00067964"/>
    </source>
</evidence>
<dbReference type="SMART" id="SM00360">
    <property type="entry name" value="RRM"/>
    <property type="match status" value="1"/>
</dbReference>
<evidence type="ECO:0000256" key="5">
    <source>
        <dbReference type="PROSITE-ProRule" id="PRU00176"/>
    </source>
</evidence>
<feature type="region of interest" description="Disordered" evidence="6">
    <location>
        <begin position="1"/>
        <end position="21"/>
    </location>
</feature>
<evidence type="ECO:0000256" key="1">
    <source>
        <dbReference type="ARBA" id="ARBA00022884"/>
    </source>
</evidence>
<dbReference type="GO" id="GO:0097157">
    <property type="term" value="F:pre-mRNA intronic binding"/>
    <property type="evidence" value="ECO:0007669"/>
    <property type="project" value="TreeGrafter"/>
</dbReference>
<dbReference type="PANTHER" id="PTHR16105">
    <property type="entry name" value="RNA-BINDING REGION-CONTAINING PROTEIN 3"/>
    <property type="match status" value="1"/>
</dbReference>
<dbReference type="Pfam" id="PF00076">
    <property type="entry name" value="RRM_1"/>
    <property type="match status" value="1"/>
</dbReference>
<dbReference type="GO" id="GO:0000398">
    <property type="term" value="P:mRNA splicing, via spliceosome"/>
    <property type="evidence" value="ECO:0007669"/>
    <property type="project" value="TreeGrafter"/>
</dbReference>
<dbReference type="InterPro" id="IPR035979">
    <property type="entry name" value="RBD_domain_sf"/>
</dbReference>
<dbReference type="Ensembl" id="ENSLCAT00010048909.1">
    <property type="protein sequence ID" value="ENSLCAP00010047728.1"/>
    <property type="gene ID" value="ENSLCAG00010022176.1"/>
</dbReference>
<dbReference type="Proteomes" id="UP000694890">
    <property type="component" value="Linkage group LG20"/>
</dbReference>
<feature type="region of interest" description="Disordered" evidence="6">
    <location>
        <begin position="206"/>
        <end position="292"/>
    </location>
</feature>
<dbReference type="InterPro" id="IPR000504">
    <property type="entry name" value="RRM_dom"/>
</dbReference>
<dbReference type="AlphaFoldDB" id="A0A4W6FBZ7"/>
<dbReference type="FunFam" id="3.30.70.330:FF:000252">
    <property type="entry name" value="RNA binding motif protein 41"/>
    <property type="match status" value="1"/>
</dbReference>
<dbReference type="SUPFAM" id="SSF54928">
    <property type="entry name" value="RNA-binding domain, RBD"/>
    <property type="match status" value="1"/>
</dbReference>
<dbReference type="GO" id="GO:0005689">
    <property type="term" value="C:U12-type spliceosomal complex"/>
    <property type="evidence" value="ECO:0007669"/>
    <property type="project" value="TreeGrafter"/>
</dbReference>
<dbReference type="InterPro" id="IPR045164">
    <property type="entry name" value="RBM41/RNPC3"/>
</dbReference>
<gene>
    <name evidence="8" type="primary">RBM41</name>
    <name evidence="10" type="synonym">rbm41</name>
</gene>
<dbReference type="GeneID" id="108895108"/>